<protein>
    <submittedName>
        <fullName evidence="2">Uncharacterized protein</fullName>
    </submittedName>
</protein>
<accession>A0ABW4TWU3</accession>
<dbReference type="Proteomes" id="UP001597400">
    <property type="component" value="Unassembled WGS sequence"/>
</dbReference>
<dbReference type="RefSeq" id="WP_380929645.1">
    <property type="nucleotide sequence ID" value="NZ_JBHUGS010000002.1"/>
</dbReference>
<reference evidence="3" key="1">
    <citation type="journal article" date="2019" name="Int. J. Syst. Evol. Microbiol.">
        <title>The Global Catalogue of Microorganisms (GCM) 10K type strain sequencing project: providing services to taxonomists for standard genome sequencing and annotation.</title>
        <authorList>
            <consortium name="The Broad Institute Genomics Platform"/>
            <consortium name="The Broad Institute Genome Sequencing Center for Infectious Disease"/>
            <person name="Wu L."/>
            <person name="Ma J."/>
        </authorList>
    </citation>
    <scope>NUCLEOTIDE SEQUENCE [LARGE SCALE GENOMIC DNA]</scope>
    <source>
        <strain evidence="3">CGMCC 1.12702</strain>
    </source>
</reference>
<feature type="transmembrane region" description="Helical" evidence="1">
    <location>
        <begin position="15"/>
        <end position="35"/>
    </location>
</feature>
<evidence type="ECO:0000313" key="3">
    <source>
        <dbReference type="Proteomes" id="UP001597400"/>
    </source>
</evidence>
<keyword evidence="1" id="KW-0812">Transmembrane</keyword>
<name>A0ABW4TWU3_9SPHN</name>
<evidence type="ECO:0000256" key="1">
    <source>
        <dbReference type="SAM" id="Phobius"/>
    </source>
</evidence>
<keyword evidence="1" id="KW-1133">Transmembrane helix</keyword>
<comment type="caution">
    <text evidence="2">The sequence shown here is derived from an EMBL/GenBank/DDBJ whole genome shotgun (WGS) entry which is preliminary data.</text>
</comment>
<sequence>MPLNTIPPAPMPPEVGFILGLMLGIIATLLIQAYGRRKAKGAQDSSAIDTQRAVELLSQENERQADRTLRLQERLAVLERIAVDPATHTAREIEALR</sequence>
<gene>
    <name evidence="2" type="ORF">ACFSGX_10355</name>
</gene>
<dbReference type="EMBL" id="JBHUGS010000002">
    <property type="protein sequence ID" value="MFD1951167.1"/>
    <property type="molecule type" value="Genomic_DNA"/>
</dbReference>
<keyword evidence="3" id="KW-1185">Reference proteome</keyword>
<proteinExistence type="predicted"/>
<organism evidence="2 3">
    <name type="scientific">Sphingomonas arantia</name>
    <dbReference type="NCBI Taxonomy" id="1460676"/>
    <lineage>
        <taxon>Bacteria</taxon>
        <taxon>Pseudomonadati</taxon>
        <taxon>Pseudomonadota</taxon>
        <taxon>Alphaproteobacteria</taxon>
        <taxon>Sphingomonadales</taxon>
        <taxon>Sphingomonadaceae</taxon>
        <taxon>Sphingomonas</taxon>
    </lineage>
</organism>
<evidence type="ECO:0000313" key="2">
    <source>
        <dbReference type="EMBL" id="MFD1951167.1"/>
    </source>
</evidence>
<keyword evidence="1" id="KW-0472">Membrane</keyword>